<evidence type="ECO:0000256" key="3">
    <source>
        <dbReference type="ARBA" id="ARBA00005201"/>
    </source>
</evidence>
<dbReference type="KEGG" id="zmm:Zmob_0870"/>
<dbReference type="UniPathway" id="UPA00276">
    <property type="reaction ID" value="UER00406"/>
</dbReference>
<evidence type="ECO:0000313" key="17">
    <source>
        <dbReference type="EMBL" id="AEH62707.1"/>
    </source>
</evidence>
<dbReference type="OrthoDB" id="9803667at2"/>
<dbReference type="GO" id="GO:0009231">
    <property type="term" value="P:riboflavin biosynthetic process"/>
    <property type="evidence" value="ECO:0007669"/>
    <property type="project" value="InterPro"/>
</dbReference>
<dbReference type="Gene3D" id="3.40.50.620">
    <property type="entry name" value="HUPs"/>
    <property type="match status" value="1"/>
</dbReference>
<comment type="pathway">
    <text evidence="2 15">Cofactor biosynthesis; FAD biosynthesis; FAD from FMN: step 1/1.</text>
</comment>
<evidence type="ECO:0000256" key="1">
    <source>
        <dbReference type="ARBA" id="ARBA00002121"/>
    </source>
</evidence>
<evidence type="ECO:0000256" key="13">
    <source>
        <dbReference type="ARBA" id="ARBA00047880"/>
    </source>
</evidence>
<dbReference type="CDD" id="cd02064">
    <property type="entry name" value="FAD_synthetase_N"/>
    <property type="match status" value="1"/>
</dbReference>
<dbReference type="PANTHER" id="PTHR22749:SF6">
    <property type="entry name" value="RIBOFLAVIN KINASE"/>
    <property type="match status" value="1"/>
</dbReference>
<keyword evidence="8 15" id="KW-0547">Nucleotide-binding</keyword>
<keyword evidence="4 15" id="KW-0285">Flavoprotein</keyword>
<comment type="function">
    <text evidence="1">Catalyzes the phosphorylation of riboflavin to FMN followed by the adenylation of FMN to FAD.</text>
</comment>
<sequence>MTCLFSDAPIPDHLYGAIVALGNFDGFHLGHQAVVAAAVARAHAEGRPVIVATFDPHPVRFFCPDLPPFALTTIPQRARLFEKAGADATFVIRFSEAMANLSPEEFIQQQIIDHLKAAGVVTGRDFTFGKGRKGGVDLLQAMGQSLNISVDTIMPVCDQQGAISSTRIREALKQGDPETAARLLSRPFTVEGVVRHGNQVGRQLGFPTANLLMGDYVRPAYGIYAVKGRLPDGRYLDGAANLGIRPSFSPPTEWLEPCFFDWEGDIYDQTIAVSLIAFLRPEQKFKGMDALIQQIGEDCKVARACLSEYVIDPI</sequence>
<keyword evidence="10 15" id="KW-0274">FAD</keyword>
<evidence type="ECO:0000256" key="8">
    <source>
        <dbReference type="ARBA" id="ARBA00022741"/>
    </source>
</evidence>
<dbReference type="InterPro" id="IPR023468">
    <property type="entry name" value="Riboflavin_kinase"/>
</dbReference>
<keyword evidence="9 15" id="KW-0418">Kinase</keyword>
<evidence type="ECO:0000313" key="18">
    <source>
        <dbReference type="Proteomes" id="UP000001494"/>
    </source>
</evidence>
<dbReference type="UniPathway" id="UPA00277">
    <property type="reaction ID" value="UER00407"/>
</dbReference>
<dbReference type="PANTHER" id="PTHR22749">
    <property type="entry name" value="RIBOFLAVIN KINASE/FMN ADENYLYLTRANSFERASE"/>
    <property type="match status" value="1"/>
</dbReference>
<comment type="catalytic activity">
    <reaction evidence="14 15">
        <text>FMN + ATP + H(+) = FAD + diphosphate</text>
        <dbReference type="Rhea" id="RHEA:17237"/>
        <dbReference type="ChEBI" id="CHEBI:15378"/>
        <dbReference type="ChEBI" id="CHEBI:30616"/>
        <dbReference type="ChEBI" id="CHEBI:33019"/>
        <dbReference type="ChEBI" id="CHEBI:57692"/>
        <dbReference type="ChEBI" id="CHEBI:58210"/>
        <dbReference type="EC" id="2.7.7.2"/>
    </reaction>
</comment>
<dbReference type="SMART" id="SM00904">
    <property type="entry name" value="Flavokinase"/>
    <property type="match status" value="1"/>
</dbReference>
<dbReference type="GO" id="GO:0008531">
    <property type="term" value="F:riboflavin kinase activity"/>
    <property type="evidence" value="ECO:0007669"/>
    <property type="project" value="UniProtKB-UniRule"/>
</dbReference>
<keyword evidence="5 15" id="KW-0288">FMN</keyword>
<evidence type="ECO:0000256" key="15">
    <source>
        <dbReference type="PIRNR" id="PIRNR004491"/>
    </source>
</evidence>
<dbReference type="Pfam" id="PF01687">
    <property type="entry name" value="Flavokinase"/>
    <property type="match status" value="1"/>
</dbReference>
<dbReference type="RefSeq" id="WP_014500759.1">
    <property type="nucleotide sequence ID" value="NC_017262.1"/>
</dbReference>
<dbReference type="Pfam" id="PF06574">
    <property type="entry name" value="FAD_syn"/>
    <property type="match status" value="1"/>
</dbReference>
<dbReference type="SUPFAM" id="SSF52374">
    <property type="entry name" value="Nucleotidylyl transferase"/>
    <property type="match status" value="1"/>
</dbReference>
<dbReference type="NCBIfam" id="NF004160">
    <property type="entry name" value="PRK05627.1-3"/>
    <property type="match status" value="1"/>
</dbReference>
<dbReference type="InterPro" id="IPR015864">
    <property type="entry name" value="FAD_synthase"/>
</dbReference>
<dbReference type="AlphaFoldDB" id="A0A0H3G1M4"/>
<dbReference type="eggNOG" id="COG0196">
    <property type="taxonomic scope" value="Bacteria"/>
</dbReference>
<evidence type="ECO:0000256" key="4">
    <source>
        <dbReference type="ARBA" id="ARBA00022630"/>
    </source>
</evidence>
<dbReference type="SUPFAM" id="SSF82114">
    <property type="entry name" value="Riboflavin kinase-like"/>
    <property type="match status" value="1"/>
</dbReference>
<dbReference type="InterPro" id="IPR002606">
    <property type="entry name" value="Riboflavin_kinase_bac"/>
</dbReference>
<gene>
    <name evidence="17" type="ordered locus">Zmob_0870</name>
</gene>
<evidence type="ECO:0000256" key="9">
    <source>
        <dbReference type="ARBA" id="ARBA00022777"/>
    </source>
</evidence>
<evidence type="ECO:0000259" key="16">
    <source>
        <dbReference type="SMART" id="SM00904"/>
    </source>
</evidence>
<dbReference type="InterPro" id="IPR023465">
    <property type="entry name" value="Riboflavin_kinase_dom_sf"/>
</dbReference>
<dbReference type="GO" id="GO:0009398">
    <property type="term" value="P:FMN biosynthetic process"/>
    <property type="evidence" value="ECO:0007669"/>
    <property type="project" value="UniProtKB-UniRule"/>
</dbReference>
<evidence type="ECO:0000256" key="6">
    <source>
        <dbReference type="ARBA" id="ARBA00022679"/>
    </source>
</evidence>
<evidence type="ECO:0000256" key="12">
    <source>
        <dbReference type="ARBA" id="ARBA00023268"/>
    </source>
</evidence>
<protein>
    <recommendedName>
        <fullName evidence="15">Riboflavin biosynthesis protein</fullName>
    </recommendedName>
    <domain>
        <recommendedName>
            <fullName evidence="15">Riboflavin kinase</fullName>
            <ecNumber evidence="15">2.7.1.26</ecNumber>
        </recommendedName>
        <alternativeName>
            <fullName evidence="15">Flavokinase</fullName>
        </alternativeName>
    </domain>
    <domain>
        <recommendedName>
            <fullName evidence="15">FMN adenylyltransferase</fullName>
            <ecNumber evidence="15">2.7.7.2</ecNumber>
        </recommendedName>
        <alternativeName>
            <fullName evidence="15">FAD pyrophosphorylase</fullName>
        </alternativeName>
        <alternativeName>
            <fullName evidence="15">FAD synthase</fullName>
        </alternativeName>
    </domain>
</protein>
<evidence type="ECO:0000256" key="14">
    <source>
        <dbReference type="ARBA" id="ARBA00049494"/>
    </source>
</evidence>
<proteinExistence type="inferred from homology"/>
<comment type="similarity">
    <text evidence="15">Belongs to the ribF family.</text>
</comment>
<dbReference type="EC" id="2.7.1.26" evidence="15"/>
<evidence type="ECO:0000256" key="10">
    <source>
        <dbReference type="ARBA" id="ARBA00022827"/>
    </source>
</evidence>
<keyword evidence="6 15" id="KW-0808">Transferase</keyword>
<dbReference type="FunFam" id="3.40.50.620:FF:000021">
    <property type="entry name" value="Riboflavin biosynthesis protein"/>
    <property type="match status" value="1"/>
</dbReference>
<feature type="domain" description="Riboflavin kinase" evidence="16">
    <location>
        <begin position="183"/>
        <end position="307"/>
    </location>
</feature>
<dbReference type="GO" id="GO:0003919">
    <property type="term" value="F:FMN adenylyltransferase activity"/>
    <property type="evidence" value="ECO:0007669"/>
    <property type="project" value="UniProtKB-UniRule"/>
</dbReference>
<dbReference type="NCBIfam" id="TIGR00083">
    <property type="entry name" value="ribF"/>
    <property type="match status" value="1"/>
</dbReference>
<dbReference type="PIRSF" id="PIRSF004491">
    <property type="entry name" value="FAD_Synth"/>
    <property type="match status" value="1"/>
</dbReference>
<name>A0A0H3G1M4_ZYMMA</name>
<keyword evidence="11 15" id="KW-0067">ATP-binding</keyword>
<evidence type="ECO:0000256" key="2">
    <source>
        <dbReference type="ARBA" id="ARBA00004726"/>
    </source>
</evidence>
<dbReference type="InterPro" id="IPR015865">
    <property type="entry name" value="Riboflavin_kinase_bac/euk"/>
</dbReference>
<dbReference type="InterPro" id="IPR014729">
    <property type="entry name" value="Rossmann-like_a/b/a_fold"/>
</dbReference>
<dbReference type="EMBL" id="CP002850">
    <property type="protein sequence ID" value="AEH62707.1"/>
    <property type="molecule type" value="Genomic_DNA"/>
</dbReference>
<dbReference type="HOGENOM" id="CLU_048437_0_2_5"/>
<dbReference type="EC" id="2.7.7.2" evidence="15"/>
<accession>A0A0H3G1M4</accession>
<dbReference type="Proteomes" id="UP000001494">
    <property type="component" value="Chromosome"/>
</dbReference>
<keyword evidence="12" id="KW-0511">Multifunctional enzyme</keyword>
<comment type="pathway">
    <text evidence="3 15">Cofactor biosynthesis; FMN biosynthesis; FMN from riboflavin (ATP route): step 1/1.</text>
</comment>
<dbReference type="GO" id="GO:0005524">
    <property type="term" value="F:ATP binding"/>
    <property type="evidence" value="ECO:0007669"/>
    <property type="project" value="UniProtKB-UniRule"/>
</dbReference>
<organism evidence="17 18">
    <name type="scientific">Zymomonas mobilis subsp. mobilis (strain ATCC 10988 / DSM 424 / LMG 404 / NCIMB 8938 / NRRL B-806 / ZM1)</name>
    <dbReference type="NCBI Taxonomy" id="555217"/>
    <lineage>
        <taxon>Bacteria</taxon>
        <taxon>Pseudomonadati</taxon>
        <taxon>Pseudomonadota</taxon>
        <taxon>Alphaproteobacteria</taxon>
        <taxon>Sphingomonadales</taxon>
        <taxon>Zymomonadaceae</taxon>
        <taxon>Zymomonas</taxon>
    </lineage>
</organism>
<reference evidence="17 18" key="1">
    <citation type="journal article" date="2011" name="J. Bacteriol.">
        <title>Genome sequence of the ethanol-producing Zymomonas mobilis subsp. mobilis lectotype strain ATCC 10988.</title>
        <authorList>
            <person name="Pappas K.M."/>
            <person name="Kouvelis V.N."/>
            <person name="Saunders E."/>
            <person name="Brettin T.S."/>
            <person name="Bruce D."/>
            <person name="Detter C."/>
            <person name="Balakireva M."/>
            <person name="Han C.S."/>
            <person name="Savvakis G."/>
            <person name="Kyrpides N.C."/>
            <person name="Typas M.A."/>
        </authorList>
    </citation>
    <scope>NUCLEOTIDE SEQUENCE [LARGE SCALE GENOMIC DNA]</scope>
    <source>
        <strain evidence="18">ATCC 10988 / DSM 424 / CCUG 17860 / LMG 404 / NCIMB 8938 / NRRL B-806 / ZM1</strain>
    </source>
</reference>
<comment type="catalytic activity">
    <reaction evidence="13 15">
        <text>riboflavin + ATP = FMN + ADP + H(+)</text>
        <dbReference type="Rhea" id="RHEA:14357"/>
        <dbReference type="ChEBI" id="CHEBI:15378"/>
        <dbReference type="ChEBI" id="CHEBI:30616"/>
        <dbReference type="ChEBI" id="CHEBI:57986"/>
        <dbReference type="ChEBI" id="CHEBI:58210"/>
        <dbReference type="ChEBI" id="CHEBI:456216"/>
        <dbReference type="EC" id="2.7.1.26"/>
    </reaction>
</comment>
<evidence type="ECO:0000256" key="11">
    <source>
        <dbReference type="ARBA" id="ARBA00022840"/>
    </source>
</evidence>
<dbReference type="GO" id="GO:0006747">
    <property type="term" value="P:FAD biosynthetic process"/>
    <property type="evidence" value="ECO:0007669"/>
    <property type="project" value="UniProtKB-UniRule"/>
</dbReference>
<evidence type="ECO:0000256" key="7">
    <source>
        <dbReference type="ARBA" id="ARBA00022695"/>
    </source>
</evidence>
<evidence type="ECO:0000256" key="5">
    <source>
        <dbReference type="ARBA" id="ARBA00022643"/>
    </source>
</evidence>
<keyword evidence="7 15" id="KW-0548">Nucleotidyltransferase</keyword>
<dbReference type="Gene3D" id="2.40.30.30">
    <property type="entry name" value="Riboflavin kinase-like"/>
    <property type="match status" value="1"/>
</dbReference>